<feature type="compositionally biased region" description="Gly residues" evidence="14">
    <location>
        <begin position="525"/>
        <end position="555"/>
    </location>
</feature>
<dbReference type="GO" id="GO:0005832">
    <property type="term" value="C:chaperonin-containing T-complex"/>
    <property type="evidence" value="ECO:0007669"/>
    <property type="project" value="UniProtKB-ARBA"/>
</dbReference>
<name>A0A553NB40_TIGCA</name>
<dbReference type="NCBIfam" id="NF041082">
    <property type="entry name" value="thermosome_alpha"/>
    <property type="match status" value="1"/>
</dbReference>
<keyword evidence="5 13" id="KW-0963">Cytoplasm</keyword>
<dbReference type="InterPro" id="IPR002423">
    <property type="entry name" value="Cpn60/GroEL/TCP-1"/>
</dbReference>
<evidence type="ECO:0000256" key="14">
    <source>
        <dbReference type="SAM" id="MobiDB-lite"/>
    </source>
</evidence>
<dbReference type="SUPFAM" id="SSF54849">
    <property type="entry name" value="GroEL-intermediate domain like"/>
    <property type="match status" value="1"/>
</dbReference>
<dbReference type="PROSITE" id="PS00750">
    <property type="entry name" value="TCP1_1"/>
    <property type="match status" value="1"/>
</dbReference>
<dbReference type="InterPro" id="IPR017998">
    <property type="entry name" value="Chaperone_TCP-1"/>
</dbReference>
<reference evidence="15 16" key="1">
    <citation type="journal article" date="2018" name="Nat. Ecol. Evol.">
        <title>Genomic signatures of mitonuclear coevolution across populations of Tigriopus californicus.</title>
        <authorList>
            <person name="Barreto F.S."/>
            <person name="Watson E.T."/>
            <person name="Lima T.G."/>
            <person name="Willett C.S."/>
            <person name="Edmands S."/>
            <person name="Li W."/>
            <person name="Burton R.S."/>
        </authorList>
    </citation>
    <scope>NUCLEOTIDE SEQUENCE [LARGE SCALE GENOMIC DNA]</scope>
    <source>
        <strain evidence="15 16">San Diego</strain>
    </source>
</reference>
<dbReference type="CDD" id="cd03340">
    <property type="entry name" value="TCP1_eta"/>
    <property type="match status" value="1"/>
</dbReference>
<protein>
    <recommendedName>
        <fullName evidence="4 13">T-complex protein 1 subunit eta</fullName>
        <shortName evidence="13">TCP-1-eta</shortName>
    </recommendedName>
    <alternativeName>
        <fullName evidence="10 13">CCT-eta</fullName>
    </alternativeName>
</protein>
<dbReference type="Proteomes" id="UP000318571">
    <property type="component" value="Chromosome 10"/>
</dbReference>
<evidence type="ECO:0000256" key="9">
    <source>
        <dbReference type="ARBA" id="ARBA00024677"/>
    </source>
</evidence>
<evidence type="ECO:0000313" key="15">
    <source>
        <dbReference type="EMBL" id="TRY62664.1"/>
    </source>
</evidence>
<dbReference type="PROSITE" id="PS00995">
    <property type="entry name" value="TCP1_3"/>
    <property type="match status" value="1"/>
</dbReference>
<comment type="subunit">
    <text evidence="3">Heterooligomeric complex of about 850 to 900 kDa that forms two stacked rings, 12 to 16 nm in diameter.</text>
</comment>
<proteinExistence type="inferred from homology"/>
<dbReference type="OMA" id="HRKGNTW"/>
<evidence type="ECO:0000256" key="7">
    <source>
        <dbReference type="ARBA" id="ARBA00022840"/>
    </source>
</evidence>
<feature type="region of interest" description="Disordered" evidence="14">
    <location>
        <begin position="523"/>
        <end position="555"/>
    </location>
</feature>
<dbReference type="GO" id="GO:0016887">
    <property type="term" value="F:ATP hydrolysis activity"/>
    <property type="evidence" value="ECO:0007669"/>
    <property type="project" value="InterPro"/>
</dbReference>
<comment type="caution">
    <text evidence="15">The sequence shown here is derived from an EMBL/GenBank/DDBJ whole genome shotgun (WGS) entry which is preliminary data.</text>
</comment>
<dbReference type="NCBIfam" id="NF041083">
    <property type="entry name" value="thermosome_beta"/>
    <property type="match status" value="1"/>
</dbReference>
<evidence type="ECO:0000256" key="10">
    <source>
        <dbReference type="ARBA" id="ARBA00032221"/>
    </source>
</evidence>
<dbReference type="InterPro" id="IPR027409">
    <property type="entry name" value="GroEL-like_apical_dom_sf"/>
</dbReference>
<dbReference type="AlphaFoldDB" id="A0A553NB40"/>
<dbReference type="InterPro" id="IPR054827">
    <property type="entry name" value="thermosome_alpha"/>
</dbReference>
<evidence type="ECO:0000256" key="2">
    <source>
        <dbReference type="ARBA" id="ARBA00008020"/>
    </source>
</evidence>
<dbReference type="Gene3D" id="3.30.260.10">
    <property type="entry name" value="TCP-1-like chaperonin intermediate domain"/>
    <property type="match status" value="1"/>
</dbReference>
<dbReference type="InterPro" id="IPR053374">
    <property type="entry name" value="TCP-1_chaperonin"/>
</dbReference>
<evidence type="ECO:0000256" key="12">
    <source>
        <dbReference type="RuleBase" id="RU004187"/>
    </source>
</evidence>
<dbReference type="SUPFAM" id="SSF48592">
    <property type="entry name" value="GroEL equatorial domain-like"/>
    <property type="match status" value="1"/>
</dbReference>
<comment type="similarity">
    <text evidence="2 12">Belongs to the TCP-1 chaperonin family.</text>
</comment>
<evidence type="ECO:0000256" key="4">
    <source>
        <dbReference type="ARBA" id="ARBA00015836"/>
    </source>
</evidence>
<dbReference type="PANTHER" id="PTHR11353">
    <property type="entry name" value="CHAPERONIN"/>
    <property type="match status" value="1"/>
</dbReference>
<dbReference type="EMBL" id="VCGU01000458">
    <property type="protein sequence ID" value="TRY62664.1"/>
    <property type="molecule type" value="Genomic_DNA"/>
</dbReference>
<keyword evidence="6 12" id="KW-0547">Nucleotide-binding</keyword>
<dbReference type="Pfam" id="PF00118">
    <property type="entry name" value="Cpn60_TCP1"/>
    <property type="match status" value="1"/>
</dbReference>
<dbReference type="PRINTS" id="PR00304">
    <property type="entry name" value="TCOMPLEXTCP1"/>
</dbReference>
<comment type="function">
    <text evidence="9 13">Molecular chaperone; assists the folding of proteins upon ATP hydrolysis. Known to play a role, in vitro, in the folding of actin and tubulin.</text>
</comment>
<keyword evidence="8 12" id="KW-0143">Chaperone</keyword>
<keyword evidence="7 12" id="KW-0067">ATP-binding</keyword>
<dbReference type="FunFam" id="3.30.260.10:FF:000022">
    <property type="entry name" value="T-complex protein 1 subunit eta"/>
    <property type="match status" value="1"/>
</dbReference>
<dbReference type="InterPro" id="IPR027410">
    <property type="entry name" value="TCP-1-like_intermed_sf"/>
</dbReference>
<dbReference type="InterPro" id="IPR012720">
    <property type="entry name" value="Chap_CCT_eta"/>
</dbReference>
<evidence type="ECO:0000256" key="5">
    <source>
        <dbReference type="ARBA" id="ARBA00022490"/>
    </source>
</evidence>
<evidence type="ECO:0000256" key="13">
    <source>
        <dbReference type="RuleBase" id="RU365042"/>
    </source>
</evidence>
<dbReference type="InterPro" id="IPR002194">
    <property type="entry name" value="Chaperonin_TCP-1_CS"/>
</dbReference>
<comment type="subcellular location">
    <subcellularLocation>
        <location evidence="1 13">Cytoplasm</location>
    </subcellularLocation>
</comment>
<keyword evidence="16" id="KW-1185">Reference proteome</keyword>
<dbReference type="GO" id="GO:0051082">
    <property type="term" value="F:unfolded protein binding"/>
    <property type="evidence" value="ECO:0007669"/>
    <property type="project" value="InterPro"/>
</dbReference>
<dbReference type="Gene3D" id="3.50.7.10">
    <property type="entry name" value="GroEL"/>
    <property type="match status" value="1"/>
</dbReference>
<comment type="subunit">
    <text evidence="13">Heterooligomeric complex that forms two stacked rings.</text>
</comment>
<evidence type="ECO:0000256" key="3">
    <source>
        <dbReference type="ARBA" id="ARBA00011531"/>
    </source>
</evidence>
<accession>A0A553NB40</accession>
<comment type="catalytic activity">
    <reaction evidence="11">
        <text>ATP + H2O = ADP + phosphate + H(+)</text>
        <dbReference type="Rhea" id="RHEA:13065"/>
        <dbReference type="ChEBI" id="CHEBI:15377"/>
        <dbReference type="ChEBI" id="CHEBI:15378"/>
        <dbReference type="ChEBI" id="CHEBI:30616"/>
        <dbReference type="ChEBI" id="CHEBI:43474"/>
        <dbReference type="ChEBI" id="CHEBI:456216"/>
    </reaction>
</comment>
<dbReference type="PROSITE" id="PS00751">
    <property type="entry name" value="TCP1_2"/>
    <property type="match status" value="1"/>
</dbReference>
<evidence type="ECO:0000256" key="1">
    <source>
        <dbReference type="ARBA" id="ARBA00004496"/>
    </source>
</evidence>
<dbReference type="SUPFAM" id="SSF52029">
    <property type="entry name" value="GroEL apical domain-like"/>
    <property type="match status" value="1"/>
</dbReference>
<dbReference type="FunFam" id="1.10.560.10:FF:000017">
    <property type="entry name" value="T-complex protein 1 subunit eta"/>
    <property type="match status" value="1"/>
</dbReference>
<organism evidence="15 16">
    <name type="scientific">Tigriopus californicus</name>
    <name type="common">Marine copepod</name>
    <dbReference type="NCBI Taxonomy" id="6832"/>
    <lineage>
        <taxon>Eukaryota</taxon>
        <taxon>Metazoa</taxon>
        <taxon>Ecdysozoa</taxon>
        <taxon>Arthropoda</taxon>
        <taxon>Crustacea</taxon>
        <taxon>Multicrustacea</taxon>
        <taxon>Hexanauplia</taxon>
        <taxon>Copepoda</taxon>
        <taxon>Harpacticoida</taxon>
        <taxon>Harpacticidae</taxon>
        <taxon>Tigriopus</taxon>
    </lineage>
</organism>
<evidence type="ECO:0000256" key="11">
    <source>
        <dbReference type="ARBA" id="ARBA00049360"/>
    </source>
</evidence>
<dbReference type="OrthoDB" id="1935484at2759"/>
<evidence type="ECO:0000256" key="6">
    <source>
        <dbReference type="ARBA" id="ARBA00022741"/>
    </source>
</evidence>
<dbReference type="FunFam" id="1.10.560.10:FF:000045">
    <property type="entry name" value="T-complex protein 1 subunit eta"/>
    <property type="match status" value="1"/>
</dbReference>
<dbReference type="NCBIfam" id="TIGR02345">
    <property type="entry name" value="chap_CCT_eta"/>
    <property type="match status" value="1"/>
</dbReference>
<dbReference type="GO" id="GO:0140662">
    <property type="term" value="F:ATP-dependent protein folding chaperone"/>
    <property type="evidence" value="ECO:0007669"/>
    <property type="project" value="InterPro"/>
</dbReference>
<dbReference type="Gene3D" id="1.10.560.10">
    <property type="entry name" value="GroEL-like equatorial domain"/>
    <property type="match status" value="1"/>
</dbReference>
<dbReference type="STRING" id="6832.A0A553NB40"/>
<gene>
    <name evidence="15" type="ORF">TCAL_02050</name>
</gene>
<dbReference type="FunFam" id="3.50.7.10:FF:000006">
    <property type="entry name" value="T-complex protein 1 subunit eta"/>
    <property type="match status" value="1"/>
</dbReference>
<evidence type="ECO:0000256" key="8">
    <source>
        <dbReference type="ARBA" id="ARBA00023186"/>
    </source>
</evidence>
<dbReference type="GO" id="GO:0005524">
    <property type="term" value="F:ATP binding"/>
    <property type="evidence" value="ECO:0007669"/>
    <property type="project" value="UniProtKB-KW"/>
</dbReference>
<evidence type="ECO:0000313" key="16">
    <source>
        <dbReference type="Proteomes" id="UP000318571"/>
    </source>
</evidence>
<dbReference type="InterPro" id="IPR027413">
    <property type="entry name" value="GROEL-like_equatorial_sf"/>
</dbReference>
<sequence>MQPQILVLKEGTENAQGRQQVISNINACQAIVDAIRTTLGPRGMDKLLVDGKGKATISNDGATIMKLLDIVHPAAKTLVDIAKSQDAEVGDGTTSVVMLAGEFLKQCKPFVEEGVHPRLIIKSFRKATQLAVDKIKELSVKIGEGSGLGDHRGLLMKCAATSMSSKLIHAHKDKFSEIVVDAVQMLDELMPLNMIGIKKVQGGSLEETLLIAGVAFKKTFSYAGFEMQPKSYQKPKIAMLNIELELKAEKDNAEVRVDNVEEYQKIVDAEWDILYQKLDRIHQSGAKVVLSKLPIGDVATQYFADRDMFCAGRVVEEDLNRTMKACGGSIQTTVYDLNDQTLGSCESFEEKQIGGERFNLFTGVPKSQSCTIILRGGAEQFMEETERSLHDAIMIVRRAIKNDAVVAGGGAIEMELSKYLRDYARSIAGKEQLIISAMAKALEIIPRQLCDNAGFDATNILNKLRQKHAQANCWYGVDVLNEDIADNFEQCVWEPAIVKINAITAASEATCLILSVDETVKNPRSGGGDAGGMPMGGMGGGMPMGGMGRGMGRPM</sequence>